<dbReference type="PANTHER" id="PTHR46137">
    <property type="entry name" value="OS05G0310600 PROTEIN"/>
    <property type="match status" value="1"/>
</dbReference>
<organism evidence="2 3">
    <name type="scientific">Nelumbo nucifera</name>
    <name type="common">Sacred lotus</name>
    <dbReference type="NCBI Taxonomy" id="4432"/>
    <lineage>
        <taxon>Eukaryota</taxon>
        <taxon>Viridiplantae</taxon>
        <taxon>Streptophyta</taxon>
        <taxon>Embryophyta</taxon>
        <taxon>Tracheophyta</taxon>
        <taxon>Spermatophyta</taxon>
        <taxon>Magnoliopsida</taxon>
        <taxon>Proteales</taxon>
        <taxon>Nelumbonaceae</taxon>
        <taxon>Nelumbo</taxon>
    </lineage>
</organism>
<keyword evidence="3" id="KW-1185">Reference proteome</keyword>
<dbReference type="PROSITE" id="PS51934">
    <property type="entry name" value="LRAT"/>
    <property type="match status" value="1"/>
</dbReference>
<name>A0A822YY51_NELNU</name>
<accession>A0A822YY51</accession>
<evidence type="ECO:0000313" key="3">
    <source>
        <dbReference type="Proteomes" id="UP000607653"/>
    </source>
</evidence>
<evidence type="ECO:0000313" key="2">
    <source>
        <dbReference type="EMBL" id="DAD36431.1"/>
    </source>
</evidence>
<dbReference type="InterPro" id="IPR007053">
    <property type="entry name" value="LRAT_dom"/>
</dbReference>
<reference evidence="2 3" key="1">
    <citation type="journal article" date="2020" name="Mol. Biol. Evol.">
        <title>Distinct Expression and Methylation Patterns for Genes with Different Fates following a Single Whole-Genome Duplication in Flowering Plants.</title>
        <authorList>
            <person name="Shi T."/>
            <person name="Rahmani R.S."/>
            <person name="Gugger P.F."/>
            <person name="Wang M."/>
            <person name="Li H."/>
            <person name="Zhang Y."/>
            <person name="Li Z."/>
            <person name="Wang Q."/>
            <person name="Van de Peer Y."/>
            <person name="Marchal K."/>
            <person name="Chen J."/>
        </authorList>
    </citation>
    <scope>NUCLEOTIDE SEQUENCE [LARGE SCALE GENOMIC DNA]</scope>
    <source>
        <tissue evidence="2">Leaf</tissue>
    </source>
</reference>
<dbReference type="Pfam" id="PF04970">
    <property type="entry name" value="LRAT"/>
    <property type="match status" value="1"/>
</dbReference>
<protein>
    <recommendedName>
        <fullName evidence="1">LRAT domain-containing protein</fullName>
    </recommendedName>
</protein>
<dbReference type="AlphaFoldDB" id="A0A822YY51"/>
<dbReference type="Proteomes" id="UP000607653">
    <property type="component" value="Unassembled WGS sequence"/>
</dbReference>
<proteinExistence type="predicted"/>
<dbReference type="EMBL" id="DUZY01000004">
    <property type="protein sequence ID" value="DAD36431.1"/>
    <property type="molecule type" value="Genomic_DNA"/>
</dbReference>
<dbReference type="Gene3D" id="3.90.1720.10">
    <property type="entry name" value="endopeptidase domain like (from Nostoc punctiforme)"/>
    <property type="match status" value="1"/>
</dbReference>
<evidence type="ECO:0000259" key="1">
    <source>
        <dbReference type="PROSITE" id="PS51934"/>
    </source>
</evidence>
<gene>
    <name evidence="2" type="ORF">HUJ06_007072</name>
</gene>
<dbReference type="PANTHER" id="PTHR46137:SF3">
    <property type="entry name" value="OS05G0310600 PROTEIN"/>
    <property type="match status" value="1"/>
</dbReference>
<feature type="domain" description="LRAT" evidence="1">
    <location>
        <begin position="1"/>
        <end position="125"/>
    </location>
</feature>
<sequence>MVMGIIYTHHGIYVDNMEVVQFGANGKDKMSSTMKSGRVTKCKLEKFFLEGGKLYRYRYGMKKRYLVTQWFGTCTTAKRDPPEVVLHRANFLLQQHDGFGEYHLFQRNCEDFALYCKTGKVVDGGASSQVIQRGFGTVLGGFFMDIGLNDKARSVAVEDLMRERQPITQTDQLMMNVASN</sequence>
<comment type="caution">
    <text evidence="2">The sequence shown here is derived from an EMBL/GenBank/DDBJ whole genome shotgun (WGS) entry which is preliminary data.</text>
</comment>